<comment type="cofactor">
    <cofactor evidence="6">
        <name>heme</name>
        <dbReference type="ChEBI" id="CHEBI:30413"/>
    </cofactor>
</comment>
<dbReference type="EMBL" id="MCFJ01000025">
    <property type="protein sequence ID" value="ORY55870.1"/>
    <property type="molecule type" value="Genomic_DNA"/>
</dbReference>
<evidence type="ECO:0000256" key="5">
    <source>
        <dbReference type="ARBA" id="ARBA00023033"/>
    </source>
</evidence>
<dbReference type="SUPFAM" id="SSF48264">
    <property type="entry name" value="Cytochrome P450"/>
    <property type="match status" value="1"/>
</dbReference>
<dbReference type="Gene3D" id="1.10.630.10">
    <property type="entry name" value="Cytochrome P450"/>
    <property type="match status" value="1"/>
</dbReference>
<dbReference type="PROSITE" id="PS00086">
    <property type="entry name" value="CYTOCHROME_P450"/>
    <property type="match status" value="1"/>
</dbReference>
<sequence length="536" mass="60604">MGYTTALLMVFIPLIGYLYFSFKTGPAKKTNNFPPGPPTVPFLGNLHQMPLKKSFIQFTEWSRIYGSHGLLGLQIGPSGKTVVLNNWKSVSELLDQRGAIYSSRPFLALVQYVLPPPGDVHLAFMNYGPKWRKARKTIADFLRDEEVGKLLPIQDAESSQFMHELMQTPQRYHDHVLRYFGAVIMDSVFGTRGKDFTDEGKIKRFFQVQDEWTAMLDQGSMPPCDVFPLLRYVPDGLTPWKGWKGRAEELKKRQSELYHELFEEAKARVDEGKSQESFVAGLLSDRETNGYSEVELEYLFGFMLEGGSDTTAGAFETFLLAMVAYPEIQKRAQEEVDGMFGMEGVKRGKVNAGALPFLKACFLETLRWRPILPLAIPHATTQDDVYHGYLIPANTTIIMNVWAVQHDPDEYEEPDTFNPSRFLENPLGIRSNSVSVKETSSGPSRKPSYAFGAGRRVCAGQKMAENSMMITMAKLLWTFDVVGGKEVDTKVETAYKDAILTGPNKLEVSFNIRGKEREQVVAAEWKKADEFLKRFE</sequence>
<dbReference type="InParanoid" id="A0A1Y2D9B7"/>
<dbReference type="Proteomes" id="UP000193689">
    <property type="component" value="Unassembled WGS sequence"/>
</dbReference>
<comment type="caution">
    <text evidence="8">The sequence shown here is derived from an EMBL/GenBank/DDBJ whole genome shotgun (WGS) entry which is preliminary data.</text>
</comment>
<evidence type="ECO:0000256" key="6">
    <source>
        <dbReference type="PIRSR" id="PIRSR602401-1"/>
    </source>
</evidence>
<protein>
    <submittedName>
        <fullName evidence="8">Cytochrome P450</fullName>
    </submittedName>
</protein>
<evidence type="ECO:0000313" key="9">
    <source>
        <dbReference type="Proteomes" id="UP000193689"/>
    </source>
</evidence>
<keyword evidence="9" id="KW-1185">Reference proteome</keyword>
<feature type="binding site" description="axial binding residue" evidence="6">
    <location>
        <position position="458"/>
    </location>
    <ligand>
        <name>heme</name>
        <dbReference type="ChEBI" id="CHEBI:30413"/>
    </ligand>
    <ligandPart>
        <name>Fe</name>
        <dbReference type="ChEBI" id="CHEBI:18248"/>
    </ligandPart>
</feature>
<dbReference type="Pfam" id="PF00067">
    <property type="entry name" value="p450"/>
    <property type="match status" value="1"/>
</dbReference>
<reference evidence="8 9" key="1">
    <citation type="submission" date="2016-07" db="EMBL/GenBank/DDBJ databases">
        <title>Pervasive Adenine N6-methylation of Active Genes in Fungi.</title>
        <authorList>
            <consortium name="DOE Joint Genome Institute"/>
            <person name="Mondo S.J."/>
            <person name="Dannebaum R.O."/>
            <person name="Kuo R.C."/>
            <person name="Labutti K."/>
            <person name="Haridas S."/>
            <person name="Kuo A."/>
            <person name="Salamov A."/>
            <person name="Ahrendt S.R."/>
            <person name="Lipzen A."/>
            <person name="Sullivan W."/>
            <person name="Andreopoulos W.B."/>
            <person name="Clum A."/>
            <person name="Lindquist E."/>
            <person name="Daum C."/>
            <person name="Ramamoorthy G.K."/>
            <person name="Gryganskyi A."/>
            <person name="Culley D."/>
            <person name="Magnuson J.K."/>
            <person name="James T.Y."/>
            <person name="O'Malley M.A."/>
            <person name="Stajich J.E."/>
            <person name="Spatafora J.W."/>
            <person name="Visel A."/>
            <person name="Grigoriev I.V."/>
        </authorList>
    </citation>
    <scope>NUCLEOTIDE SEQUENCE [LARGE SCALE GENOMIC DNA]</scope>
    <source>
        <strain evidence="8 9">CBS 129021</strain>
    </source>
</reference>
<evidence type="ECO:0000256" key="2">
    <source>
        <dbReference type="ARBA" id="ARBA00022723"/>
    </source>
</evidence>
<dbReference type="PANTHER" id="PTHR46300:SF2">
    <property type="entry name" value="CYTOCHROME P450 MONOOXYGENASE ALNH-RELATED"/>
    <property type="match status" value="1"/>
</dbReference>
<dbReference type="InterPro" id="IPR001128">
    <property type="entry name" value="Cyt_P450"/>
</dbReference>
<dbReference type="PRINTS" id="PR00385">
    <property type="entry name" value="P450"/>
</dbReference>
<keyword evidence="2 6" id="KW-0479">Metal-binding</keyword>
<evidence type="ECO:0000256" key="7">
    <source>
        <dbReference type="RuleBase" id="RU000461"/>
    </source>
</evidence>
<dbReference type="GO" id="GO:0020037">
    <property type="term" value="F:heme binding"/>
    <property type="evidence" value="ECO:0007669"/>
    <property type="project" value="InterPro"/>
</dbReference>
<keyword evidence="6 7" id="KW-0349">Heme</keyword>
<dbReference type="GO" id="GO:0005506">
    <property type="term" value="F:iron ion binding"/>
    <property type="evidence" value="ECO:0007669"/>
    <property type="project" value="InterPro"/>
</dbReference>
<dbReference type="InterPro" id="IPR036396">
    <property type="entry name" value="Cyt_P450_sf"/>
</dbReference>
<keyword evidence="5 7" id="KW-0503">Monooxygenase</keyword>
<dbReference type="AlphaFoldDB" id="A0A1Y2D9B7"/>
<gene>
    <name evidence="8" type="ORF">BCR38DRAFT_461843</name>
</gene>
<evidence type="ECO:0000313" key="8">
    <source>
        <dbReference type="EMBL" id="ORY55870.1"/>
    </source>
</evidence>
<dbReference type="GeneID" id="63778781"/>
<dbReference type="RefSeq" id="XP_040709822.1">
    <property type="nucleotide sequence ID" value="XM_040862569.1"/>
</dbReference>
<dbReference type="InterPro" id="IPR002401">
    <property type="entry name" value="Cyt_P450_E_grp-I"/>
</dbReference>
<dbReference type="OrthoDB" id="1103324at2759"/>
<dbReference type="STRING" id="1141098.A0A1Y2D9B7"/>
<name>A0A1Y2D9B7_9PEZI</name>
<accession>A0A1Y2D9B7</accession>
<keyword evidence="4 6" id="KW-0408">Iron</keyword>
<evidence type="ECO:0000256" key="3">
    <source>
        <dbReference type="ARBA" id="ARBA00023002"/>
    </source>
</evidence>
<dbReference type="CDD" id="cd11065">
    <property type="entry name" value="CYP64-like"/>
    <property type="match status" value="1"/>
</dbReference>
<evidence type="ECO:0000256" key="1">
    <source>
        <dbReference type="ARBA" id="ARBA00010617"/>
    </source>
</evidence>
<dbReference type="InterPro" id="IPR017972">
    <property type="entry name" value="Cyt_P450_CS"/>
</dbReference>
<organism evidence="8 9">
    <name type="scientific">Pseudomassariella vexata</name>
    <dbReference type="NCBI Taxonomy" id="1141098"/>
    <lineage>
        <taxon>Eukaryota</taxon>
        <taxon>Fungi</taxon>
        <taxon>Dikarya</taxon>
        <taxon>Ascomycota</taxon>
        <taxon>Pezizomycotina</taxon>
        <taxon>Sordariomycetes</taxon>
        <taxon>Xylariomycetidae</taxon>
        <taxon>Amphisphaeriales</taxon>
        <taxon>Pseudomassariaceae</taxon>
        <taxon>Pseudomassariella</taxon>
    </lineage>
</organism>
<evidence type="ECO:0000256" key="4">
    <source>
        <dbReference type="ARBA" id="ARBA00023004"/>
    </source>
</evidence>
<dbReference type="GO" id="GO:0004497">
    <property type="term" value="F:monooxygenase activity"/>
    <property type="evidence" value="ECO:0007669"/>
    <property type="project" value="UniProtKB-KW"/>
</dbReference>
<comment type="similarity">
    <text evidence="1 7">Belongs to the cytochrome P450 family.</text>
</comment>
<keyword evidence="3 7" id="KW-0560">Oxidoreductase</keyword>
<dbReference type="PRINTS" id="PR00463">
    <property type="entry name" value="EP450I"/>
</dbReference>
<dbReference type="InterPro" id="IPR050364">
    <property type="entry name" value="Cytochrome_P450_fung"/>
</dbReference>
<proteinExistence type="inferred from homology"/>
<dbReference type="GO" id="GO:0016705">
    <property type="term" value="F:oxidoreductase activity, acting on paired donors, with incorporation or reduction of molecular oxygen"/>
    <property type="evidence" value="ECO:0007669"/>
    <property type="project" value="InterPro"/>
</dbReference>
<dbReference type="PANTHER" id="PTHR46300">
    <property type="entry name" value="P450, PUTATIVE (EUROFUNG)-RELATED-RELATED"/>
    <property type="match status" value="1"/>
</dbReference>